<dbReference type="SUPFAM" id="SSF52980">
    <property type="entry name" value="Restriction endonuclease-like"/>
    <property type="match status" value="1"/>
</dbReference>
<dbReference type="Pfam" id="PF02021">
    <property type="entry name" value="UPF0102"/>
    <property type="match status" value="1"/>
</dbReference>
<comment type="similarity">
    <text evidence="1 2">Belongs to the UPF0102 family.</text>
</comment>
<dbReference type="AlphaFoldDB" id="A0A2M9Z9W8"/>
<dbReference type="RefSeq" id="WP_100759572.1">
    <property type="nucleotide sequence ID" value="NZ_NPDT01000006.1"/>
</dbReference>
<accession>A0A2M9Z9W8</accession>
<dbReference type="Proteomes" id="UP000231912">
    <property type="component" value="Unassembled WGS sequence"/>
</dbReference>
<dbReference type="InterPro" id="IPR003509">
    <property type="entry name" value="UPF0102_YraN-like"/>
</dbReference>
<organism evidence="3 4">
    <name type="scientific">Leptospira wolffii</name>
    <dbReference type="NCBI Taxonomy" id="409998"/>
    <lineage>
        <taxon>Bacteria</taxon>
        <taxon>Pseudomonadati</taxon>
        <taxon>Spirochaetota</taxon>
        <taxon>Spirochaetia</taxon>
        <taxon>Leptospirales</taxon>
        <taxon>Leptospiraceae</taxon>
        <taxon>Leptospira</taxon>
    </lineage>
</organism>
<evidence type="ECO:0000313" key="3">
    <source>
        <dbReference type="EMBL" id="PJZ65174.1"/>
    </source>
</evidence>
<dbReference type="PANTHER" id="PTHR34039:SF1">
    <property type="entry name" value="UPF0102 PROTEIN YRAN"/>
    <property type="match status" value="1"/>
</dbReference>
<gene>
    <name evidence="3" type="ORF">CH371_14735</name>
</gene>
<dbReference type="CDD" id="cd20736">
    <property type="entry name" value="PoNe_Nuclease"/>
    <property type="match status" value="1"/>
</dbReference>
<dbReference type="PANTHER" id="PTHR34039">
    <property type="entry name" value="UPF0102 PROTEIN YRAN"/>
    <property type="match status" value="1"/>
</dbReference>
<dbReference type="InterPro" id="IPR011335">
    <property type="entry name" value="Restrct_endonuc-II-like"/>
</dbReference>
<evidence type="ECO:0000256" key="2">
    <source>
        <dbReference type="HAMAP-Rule" id="MF_00048"/>
    </source>
</evidence>
<dbReference type="GO" id="GO:0003676">
    <property type="term" value="F:nucleic acid binding"/>
    <property type="evidence" value="ECO:0007669"/>
    <property type="project" value="InterPro"/>
</dbReference>
<evidence type="ECO:0000256" key="1">
    <source>
        <dbReference type="ARBA" id="ARBA00006738"/>
    </source>
</evidence>
<proteinExistence type="inferred from homology"/>
<reference evidence="3 4" key="1">
    <citation type="submission" date="2017-07" db="EMBL/GenBank/DDBJ databases">
        <title>Leptospira spp. isolated from tropical soils.</title>
        <authorList>
            <person name="Thibeaux R."/>
            <person name="Iraola G."/>
            <person name="Ferres I."/>
            <person name="Bierque E."/>
            <person name="Girault D."/>
            <person name="Soupe-Gilbert M.-E."/>
            <person name="Picardeau M."/>
            <person name="Goarant C."/>
        </authorList>
    </citation>
    <scope>NUCLEOTIDE SEQUENCE [LARGE SCALE GENOMIC DNA]</scope>
    <source>
        <strain evidence="3 4">FH2-C-A2</strain>
    </source>
</reference>
<evidence type="ECO:0000313" key="4">
    <source>
        <dbReference type="Proteomes" id="UP000231912"/>
    </source>
</evidence>
<dbReference type="Gene3D" id="3.40.1350.10">
    <property type="match status" value="1"/>
</dbReference>
<dbReference type="HAMAP" id="MF_00048">
    <property type="entry name" value="UPF0102"/>
    <property type="match status" value="1"/>
</dbReference>
<dbReference type="InterPro" id="IPR011856">
    <property type="entry name" value="tRNA_endonuc-like_dom_sf"/>
</dbReference>
<sequence length="118" mass="13836">MEKDHSKREAGISGENLAADFLLKNGYSILARNHRIRIGEIDIIALKEETIYFIEVKHWTSPGYSDPLETFTPKKIKRMRAVAADYLRRDRSLQNYFVSFCLFSVGQKRELNFYLNLF</sequence>
<name>A0A2M9Z9W8_9LEPT</name>
<protein>
    <recommendedName>
        <fullName evidence="2">UPF0102 protein CH371_14735</fullName>
    </recommendedName>
</protein>
<dbReference type="EMBL" id="NPDT01000006">
    <property type="protein sequence ID" value="PJZ65174.1"/>
    <property type="molecule type" value="Genomic_DNA"/>
</dbReference>
<comment type="caution">
    <text evidence="3">The sequence shown here is derived from an EMBL/GenBank/DDBJ whole genome shotgun (WGS) entry which is preliminary data.</text>
</comment>